<name>A0A6N8IMC1_9BURK</name>
<proteinExistence type="predicted"/>
<reference evidence="1 2" key="1">
    <citation type="submission" date="2019-12" db="EMBL/GenBank/DDBJ databases">
        <authorList>
            <person name="Huq M.A."/>
        </authorList>
    </citation>
    <scope>NUCLEOTIDE SEQUENCE [LARGE SCALE GENOMIC DNA]</scope>
    <source>
        <strain evidence="1 2">MAH-25</strain>
    </source>
</reference>
<sequence length="104" mass="11325">MSSGITKIELAEGEYRIHNESGSVYSCRSGAEGMSGFASSVLRRYQDDVAALGVTIRQLEKIESGPLPIHTALMKQLGDFVEVVQVASSERLPPDEEDSRGLRL</sequence>
<protein>
    <submittedName>
        <fullName evidence="1">Uncharacterized protein</fullName>
    </submittedName>
</protein>
<evidence type="ECO:0000313" key="2">
    <source>
        <dbReference type="Proteomes" id="UP000469385"/>
    </source>
</evidence>
<dbReference type="AlphaFoldDB" id="A0A6N8IMC1"/>
<organism evidence="1 2">
    <name type="scientific">Ramlibacter pinisoli</name>
    <dbReference type="NCBI Taxonomy" id="2682844"/>
    <lineage>
        <taxon>Bacteria</taxon>
        <taxon>Pseudomonadati</taxon>
        <taxon>Pseudomonadota</taxon>
        <taxon>Betaproteobacteria</taxon>
        <taxon>Burkholderiales</taxon>
        <taxon>Comamonadaceae</taxon>
        <taxon>Ramlibacter</taxon>
    </lineage>
</organism>
<dbReference type="RefSeq" id="WP_198349175.1">
    <property type="nucleotide sequence ID" value="NZ_WSEL01000002.1"/>
</dbReference>
<comment type="caution">
    <text evidence="1">The sequence shown here is derived from an EMBL/GenBank/DDBJ whole genome shotgun (WGS) entry which is preliminary data.</text>
</comment>
<gene>
    <name evidence="1" type="ORF">GON04_00160</name>
</gene>
<evidence type="ECO:0000313" key="1">
    <source>
        <dbReference type="EMBL" id="MVQ27842.1"/>
    </source>
</evidence>
<keyword evidence="2" id="KW-1185">Reference proteome</keyword>
<dbReference type="Proteomes" id="UP000469385">
    <property type="component" value="Unassembled WGS sequence"/>
</dbReference>
<accession>A0A6N8IMC1</accession>
<dbReference type="EMBL" id="WSEL01000002">
    <property type="protein sequence ID" value="MVQ27842.1"/>
    <property type="molecule type" value="Genomic_DNA"/>
</dbReference>